<proteinExistence type="predicted"/>
<evidence type="ECO:0000313" key="2">
    <source>
        <dbReference type="EMBL" id="JAD40899.1"/>
    </source>
</evidence>
<evidence type="ECO:0000256" key="1">
    <source>
        <dbReference type="SAM" id="SignalP"/>
    </source>
</evidence>
<reference evidence="2" key="1">
    <citation type="submission" date="2014-09" db="EMBL/GenBank/DDBJ databases">
        <authorList>
            <person name="Magalhaes I.L.F."/>
            <person name="Oliveira U."/>
            <person name="Santos F.R."/>
            <person name="Vidigal T.H.D.A."/>
            <person name="Brescovit A.D."/>
            <person name="Santos A.J."/>
        </authorList>
    </citation>
    <scope>NUCLEOTIDE SEQUENCE</scope>
    <source>
        <tissue evidence="2">Shoot tissue taken approximately 20 cm above the soil surface</tissue>
    </source>
</reference>
<name>A0A0A8ZNA1_ARUDO</name>
<sequence length="44" mass="5017">MLMLVIHVLLCARWLDAISSIVIPASKKVRFHIGRCLDEIAQKK</sequence>
<accession>A0A0A8ZNA1</accession>
<protein>
    <submittedName>
        <fullName evidence="2">Uncharacterized protein</fullName>
    </submittedName>
</protein>
<feature type="signal peptide" evidence="1">
    <location>
        <begin position="1"/>
        <end position="17"/>
    </location>
</feature>
<dbReference type="EMBL" id="GBRH01256996">
    <property type="protein sequence ID" value="JAD40899.1"/>
    <property type="molecule type" value="Transcribed_RNA"/>
</dbReference>
<organism evidence="2">
    <name type="scientific">Arundo donax</name>
    <name type="common">Giant reed</name>
    <name type="synonym">Donax arundinaceus</name>
    <dbReference type="NCBI Taxonomy" id="35708"/>
    <lineage>
        <taxon>Eukaryota</taxon>
        <taxon>Viridiplantae</taxon>
        <taxon>Streptophyta</taxon>
        <taxon>Embryophyta</taxon>
        <taxon>Tracheophyta</taxon>
        <taxon>Spermatophyta</taxon>
        <taxon>Magnoliopsida</taxon>
        <taxon>Liliopsida</taxon>
        <taxon>Poales</taxon>
        <taxon>Poaceae</taxon>
        <taxon>PACMAD clade</taxon>
        <taxon>Arundinoideae</taxon>
        <taxon>Arundineae</taxon>
        <taxon>Arundo</taxon>
    </lineage>
</organism>
<dbReference type="AlphaFoldDB" id="A0A0A8ZNA1"/>
<feature type="chain" id="PRO_5002060017" evidence="1">
    <location>
        <begin position="18"/>
        <end position="44"/>
    </location>
</feature>
<keyword evidence="1" id="KW-0732">Signal</keyword>
<reference evidence="2" key="2">
    <citation type="journal article" date="2015" name="Data Brief">
        <title>Shoot transcriptome of the giant reed, Arundo donax.</title>
        <authorList>
            <person name="Barrero R.A."/>
            <person name="Guerrero F.D."/>
            <person name="Moolhuijzen P."/>
            <person name="Goolsby J.A."/>
            <person name="Tidwell J."/>
            <person name="Bellgard S.E."/>
            <person name="Bellgard M.I."/>
        </authorList>
    </citation>
    <scope>NUCLEOTIDE SEQUENCE</scope>
    <source>
        <tissue evidence="2">Shoot tissue taken approximately 20 cm above the soil surface</tissue>
    </source>
</reference>